<comment type="caution">
    <text evidence="8">The sequence shown here is derived from an EMBL/GenBank/DDBJ whole genome shotgun (WGS) entry which is preliminary data.</text>
</comment>
<keyword evidence="5 6" id="KW-0472">Membrane</keyword>
<keyword evidence="3 6" id="KW-0812">Transmembrane</keyword>
<feature type="domain" description="EamA" evidence="7">
    <location>
        <begin position="152"/>
        <end position="286"/>
    </location>
</feature>
<reference evidence="8 9" key="1">
    <citation type="submission" date="2019-07" db="EMBL/GenBank/DDBJ databases">
        <title>The pathways for chlorine oxyanion respiration interact through the shared metabolite chlorate.</title>
        <authorList>
            <person name="Barnum T.P."/>
            <person name="Cheng Y."/>
            <person name="Hill K.A."/>
            <person name="Lucas L.N."/>
            <person name="Carlson H.K."/>
            <person name="Coates J.D."/>
        </authorList>
    </citation>
    <scope>NUCLEOTIDE SEQUENCE [LARGE SCALE GENOMIC DNA]</scope>
    <source>
        <strain evidence="8 9">SFB-1</strain>
    </source>
</reference>
<comment type="subcellular location">
    <subcellularLocation>
        <location evidence="1">Cell membrane</location>
        <topology evidence="1">Multi-pass membrane protein</topology>
    </subcellularLocation>
</comment>
<evidence type="ECO:0000256" key="4">
    <source>
        <dbReference type="ARBA" id="ARBA00022989"/>
    </source>
</evidence>
<keyword evidence="2" id="KW-1003">Cell membrane</keyword>
<dbReference type="GO" id="GO:0005886">
    <property type="term" value="C:plasma membrane"/>
    <property type="evidence" value="ECO:0007669"/>
    <property type="project" value="UniProtKB-SubCell"/>
</dbReference>
<evidence type="ECO:0000256" key="1">
    <source>
        <dbReference type="ARBA" id="ARBA00004651"/>
    </source>
</evidence>
<feature type="transmembrane region" description="Helical" evidence="6">
    <location>
        <begin position="214"/>
        <end position="233"/>
    </location>
</feature>
<feature type="transmembrane region" description="Helical" evidence="6">
    <location>
        <begin position="97"/>
        <end position="115"/>
    </location>
</feature>
<dbReference type="InterPro" id="IPR000620">
    <property type="entry name" value="EamA_dom"/>
</dbReference>
<dbReference type="EMBL" id="VMNI01000008">
    <property type="protein sequence ID" value="TVO76472.1"/>
    <property type="molecule type" value="Genomic_DNA"/>
</dbReference>
<sequence length="291" mass="30656">MGLALGVLAAVGFSFKAILVKLAYRHGVDAETLLALRMLFSLPFFLFMGWQGSRRAMAPLGWRDWRALFLLGLSGYYLASYLDFLGLGYITAALERLILFAYPSIVVILSALFLGKPLTQRTVVALVMCYVGVAFAVAHDLTLSDDTTDVMIGSALVFGSAVAYALYLMGNGQVVGRLGAARVTAWASTVACALSIGQFLILRPIAALDQPWQVYGLAIAMALFSTVLPIWCVSEAIRRIGAGPVALTGSLGPIVTLGLGAVMLDEAIGVAQLAGGAMVVGGVLVMARGKC</sequence>
<evidence type="ECO:0000313" key="9">
    <source>
        <dbReference type="Proteomes" id="UP000318349"/>
    </source>
</evidence>
<dbReference type="PANTHER" id="PTHR42920">
    <property type="entry name" value="OS03G0707200 PROTEIN-RELATED"/>
    <property type="match status" value="1"/>
</dbReference>
<evidence type="ECO:0000313" key="8">
    <source>
        <dbReference type="EMBL" id="TVO76472.1"/>
    </source>
</evidence>
<dbReference type="InterPro" id="IPR037185">
    <property type="entry name" value="EmrE-like"/>
</dbReference>
<accession>A0A557RR71</accession>
<dbReference type="AlphaFoldDB" id="A0A557RR71"/>
<evidence type="ECO:0000256" key="6">
    <source>
        <dbReference type="SAM" id="Phobius"/>
    </source>
</evidence>
<gene>
    <name evidence="8" type="ORF">FHP89_10240</name>
</gene>
<evidence type="ECO:0000256" key="2">
    <source>
        <dbReference type="ARBA" id="ARBA00022475"/>
    </source>
</evidence>
<feature type="transmembrane region" description="Helical" evidence="6">
    <location>
        <begin position="122"/>
        <end position="138"/>
    </location>
</feature>
<keyword evidence="4 6" id="KW-1133">Transmembrane helix</keyword>
<proteinExistence type="predicted"/>
<dbReference type="Proteomes" id="UP000318349">
    <property type="component" value="Unassembled WGS sequence"/>
</dbReference>
<dbReference type="PANTHER" id="PTHR42920:SF5">
    <property type="entry name" value="EAMA DOMAIN-CONTAINING PROTEIN"/>
    <property type="match status" value="1"/>
</dbReference>
<evidence type="ECO:0000256" key="3">
    <source>
        <dbReference type="ARBA" id="ARBA00022692"/>
    </source>
</evidence>
<feature type="transmembrane region" description="Helical" evidence="6">
    <location>
        <begin position="270"/>
        <end position="287"/>
    </location>
</feature>
<name>A0A557RR71_9RHOO</name>
<feature type="transmembrane region" description="Helical" evidence="6">
    <location>
        <begin position="245"/>
        <end position="264"/>
    </location>
</feature>
<feature type="transmembrane region" description="Helical" evidence="6">
    <location>
        <begin position="150"/>
        <end position="168"/>
    </location>
</feature>
<evidence type="ECO:0000256" key="5">
    <source>
        <dbReference type="ARBA" id="ARBA00023136"/>
    </source>
</evidence>
<organism evidence="8 9">
    <name type="scientific">Denitromonas halophila</name>
    <dbReference type="NCBI Taxonomy" id="1629404"/>
    <lineage>
        <taxon>Bacteria</taxon>
        <taxon>Pseudomonadati</taxon>
        <taxon>Pseudomonadota</taxon>
        <taxon>Betaproteobacteria</taxon>
        <taxon>Rhodocyclales</taxon>
        <taxon>Zoogloeaceae</taxon>
        <taxon>Denitromonas</taxon>
    </lineage>
</organism>
<feature type="transmembrane region" description="Helical" evidence="6">
    <location>
        <begin position="33"/>
        <end position="53"/>
    </location>
</feature>
<dbReference type="SUPFAM" id="SSF103481">
    <property type="entry name" value="Multidrug resistance efflux transporter EmrE"/>
    <property type="match status" value="2"/>
</dbReference>
<feature type="domain" description="EamA" evidence="7">
    <location>
        <begin position="2"/>
        <end position="136"/>
    </location>
</feature>
<feature type="transmembrane region" description="Helical" evidence="6">
    <location>
        <begin position="180"/>
        <end position="202"/>
    </location>
</feature>
<evidence type="ECO:0000259" key="7">
    <source>
        <dbReference type="Pfam" id="PF00892"/>
    </source>
</evidence>
<protein>
    <submittedName>
        <fullName evidence="8">DMT family transporter</fullName>
    </submittedName>
</protein>
<dbReference type="Pfam" id="PF00892">
    <property type="entry name" value="EamA"/>
    <property type="match status" value="2"/>
</dbReference>
<feature type="transmembrane region" description="Helical" evidence="6">
    <location>
        <begin position="65"/>
        <end position="91"/>
    </location>
</feature>
<dbReference type="InterPro" id="IPR051258">
    <property type="entry name" value="Diverse_Substrate_Transporter"/>
</dbReference>